<gene>
    <name evidence="2" type="ORF">JCM31447_17550</name>
</gene>
<evidence type="ECO:0000313" key="2">
    <source>
        <dbReference type="EMBL" id="BBH53312.1"/>
    </source>
</evidence>
<dbReference type="Proteomes" id="UP000291236">
    <property type="component" value="Chromosome"/>
</dbReference>
<keyword evidence="1" id="KW-0472">Membrane</keyword>
<dbReference type="RefSeq" id="WP_130608901.1">
    <property type="nucleotide sequence ID" value="NZ_AP019368.1"/>
</dbReference>
<keyword evidence="1" id="KW-1133">Transmembrane helix</keyword>
<feature type="transmembrane region" description="Helical" evidence="1">
    <location>
        <begin position="50"/>
        <end position="72"/>
    </location>
</feature>
<dbReference type="AlphaFoldDB" id="A0A4P2VWI3"/>
<dbReference type="OrthoDB" id="5294418at2"/>
<evidence type="ECO:0000313" key="3">
    <source>
        <dbReference type="Proteomes" id="UP000291236"/>
    </source>
</evidence>
<feature type="transmembrane region" description="Helical" evidence="1">
    <location>
        <begin position="92"/>
        <end position="112"/>
    </location>
</feature>
<name>A0A4P2VWI3_FLUSA</name>
<protein>
    <submittedName>
        <fullName evidence="2">Uncharacterized protein</fullName>
    </submittedName>
</protein>
<feature type="transmembrane region" description="Helical" evidence="1">
    <location>
        <begin position="203"/>
        <end position="225"/>
    </location>
</feature>
<keyword evidence="1" id="KW-0812">Transmembrane</keyword>
<reference evidence="2 3" key="1">
    <citation type="submission" date="2018-12" db="EMBL/GenBank/DDBJ databases">
        <title>Rubrispira sanarue gen. nov., sp., nov., a member of the order Silvanigrellales, isolated from a brackish lake in Hamamatsu Japan.</title>
        <authorList>
            <person name="Maejima Y."/>
            <person name="Iino T."/>
            <person name="Muraguchi Y."/>
            <person name="Fukuda K."/>
            <person name="Nojiri H."/>
            <person name="Ohkuma M."/>
            <person name="Moriuchi R."/>
            <person name="Dohra H."/>
            <person name="Kimbara K."/>
            <person name="Shintani M."/>
        </authorList>
    </citation>
    <scope>NUCLEOTIDE SEQUENCE [LARGE SCALE GENOMIC DNA]</scope>
    <source>
        <strain evidence="2 3">RF1110005</strain>
    </source>
</reference>
<dbReference type="KEGG" id="sbf:JCM31447_17550"/>
<feature type="transmembrane region" description="Helical" evidence="1">
    <location>
        <begin position="176"/>
        <end position="197"/>
    </location>
</feature>
<proteinExistence type="predicted"/>
<feature type="transmembrane region" description="Helical" evidence="1">
    <location>
        <begin position="21"/>
        <end position="38"/>
    </location>
</feature>
<feature type="transmembrane region" description="Helical" evidence="1">
    <location>
        <begin position="276"/>
        <end position="297"/>
    </location>
</feature>
<dbReference type="EMBL" id="AP019368">
    <property type="protein sequence ID" value="BBH53312.1"/>
    <property type="molecule type" value="Genomic_DNA"/>
</dbReference>
<evidence type="ECO:0000256" key="1">
    <source>
        <dbReference type="SAM" id="Phobius"/>
    </source>
</evidence>
<keyword evidence="3" id="KW-1185">Reference proteome</keyword>
<organism evidence="2 3">
    <name type="scientific">Fluviispira sanaruensis</name>
    <dbReference type="NCBI Taxonomy" id="2493639"/>
    <lineage>
        <taxon>Bacteria</taxon>
        <taxon>Pseudomonadati</taxon>
        <taxon>Bdellovibrionota</taxon>
        <taxon>Oligoflexia</taxon>
        <taxon>Silvanigrellales</taxon>
        <taxon>Silvanigrellaceae</taxon>
        <taxon>Fluviispira</taxon>
    </lineage>
</organism>
<feature type="transmembrane region" description="Helical" evidence="1">
    <location>
        <begin position="246"/>
        <end position="264"/>
    </location>
</feature>
<sequence>MKNLQQTTKIKWQENKNKYRIVTLTYVFMTVFVCWYVQIYLNDILMKQNYILTIFLLISWFPFLLGFFIYLFLKIPIKNYLFIPNFSKKIIWAFLIPSIVASIAIYISQYLLTINIDEPTLALHMEGDHIASALFLLFSAWMPAVFYCIVVSFGFEISLRGFFIEIAKRASLPFPWLLAGLLQFIILLPFLWFGYLGGGLQNIRYVFCWLVLLISLSAFNFWLSLPDRKSDAMLKNGLQLNNANRNLVPVLLAASIQNIVYYVVASRFVIESGHWWMSGPANVIAVVLYFLITIFLLTTKRLKYEYVWIS</sequence>
<accession>A0A4P2VWI3</accession>
<feature type="transmembrane region" description="Helical" evidence="1">
    <location>
        <begin position="132"/>
        <end position="155"/>
    </location>
</feature>